<dbReference type="Proteomes" id="UP000529637">
    <property type="component" value="Unassembled WGS sequence"/>
</dbReference>
<dbReference type="EMBL" id="JABWMJ010000002">
    <property type="protein sequence ID" value="NUZ05349.1"/>
    <property type="molecule type" value="Genomic_DNA"/>
</dbReference>
<dbReference type="AlphaFoldDB" id="A0A7Y6NLJ4"/>
<evidence type="ECO:0000256" key="1">
    <source>
        <dbReference type="SAM" id="Phobius"/>
    </source>
</evidence>
<accession>A0A7Y6NLJ4</accession>
<protein>
    <submittedName>
        <fullName evidence="2">Uncharacterized protein</fullName>
    </submittedName>
</protein>
<keyword evidence="1" id="KW-0472">Membrane</keyword>
<keyword evidence="1" id="KW-1133">Transmembrane helix</keyword>
<reference evidence="2 3" key="1">
    <citation type="submission" date="2020-06" db="EMBL/GenBank/DDBJ databases">
        <title>Schlegella sp. ID0723 isolated from air conditioner.</title>
        <authorList>
            <person name="Kim D.Y."/>
            <person name="Kim D.-U."/>
        </authorList>
    </citation>
    <scope>NUCLEOTIDE SEQUENCE [LARGE SCALE GENOMIC DNA]</scope>
    <source>
        <strain evidence="2 3">ID0723</strain>
    </source>
</reference>
<evidence type="ECO:0000313" key="2">
    <source>
        <dbReference type="EMBL" id="NUZ05349.1"/>
    </source>
</evidence>
<sequence length="83" mass="8718">MKTRLLIRTALYLGGFMVAMALFLLSPLADFLPVDLLTTSGSGSSGYVRIVPAEPDNTLAFLFLCAGIVLGLVGLIGSRGRST</sequence>
<keyword evidence="3" id="KW-1185">Reference proteome</keyword>
<organism evidence="2 3">
    <name type="scientific">Piscinibacter koreensis</name>
    <dbReference type="NCBI Taxonomy" id="2742824"/>
    <lineage>
        <taxon>Bacteria</taxon>
        <taxon>Pseudomonadati</taxon>
        <taxon>Pseudomonadota</taxon>
        <taxon>Betaproteobacteria</taxon>
        <taxon>Burkholderiales</taxon>
        <taxon>Sphaerotilaceae</taxon>
        <taxon>Piscinibacter</taxon>
    </lineage>
</organism>
<comment type="caution">
    <text evidence="2">The sequence shown here is derived from an EMBL/GenBank/DDBJ whole genome shotgun (WGS) entry which is preliminary data.</text>
</comment>
<name>A0A7Y6NLJ4_9BURK</name>
<keyword evidence="1" id="KW-0812">Transmembrane</keyword>
<gene>
    <name evidence="2" type="ORF">HQN59_06195</name>
</gene>
<feature type="transmembrane region" description="Helical" evidence="1">
    <location>
        <begin position="59"/>
        <end position="77"/>
    </location>
</feature>
<evidence type="ECO:0000313" key="3">
    <source>
        <dbReference type="Proteomes" id="UP000529637"/>
    </source>
</evidence>
<feature type="transmembrane region" description="Helical" evidence="1">
    <location>
        <begin position="9"/>
        <end position="29"/>
    </location>
</feature>
<dbReference type="RefSeq" id="WP_176067127.1">
    <property type="nucleotide sequence ID" value="NZ_JABWMJ010000002.1"/>
</dbReference>
<proteinExistence type="predicted"/>